<keyword evidence="3" id="KW-1185">Reference proteome</keyword>
<organism evidence="2 3">
    <name type="scientific">Terrihalobacillus insolitus</name>
    <dbReference type="NCBI Taxonomy" id="2950438"/>
    <lineage>
        <taxon>Bacteria</taxon>
        <taxon>Bacillati</taxon>
        <taxon>Bacillota</taxon>
        <taxon>Bacilli</taxon>
        <taxon>Bacillales</taxon>
        <taxon>Bacillaceae</taxon>
        <taxon>Terrihalobacillus</taxon>
    </lineage>
</organism>
<dbReference type="RefSeq" id="WP_272434585.1">
    <property type="nucleotide sequence ID" value="NZ_JAMQKB010000001.1"/>
</dbReference>
<accession>A0A9X4ALY6</accession>
<name>A0A9X4ALY6_9BACI</name>
<feature type="region of interest" description="Disordered" evidence="1">
    <location>
        <begin position="1"/>
        <end position="56"/>
    </location>
</feature>
<comment type="caution">
    <text evidence="2">The sequence shown here is derived from an EMBL/GenBank/DDBJ whole genome shotgun (WGS) entry which is preliminary data.</text>
</comment>
<dbReference type="EMBL" id="JAMQKB010000001">
    <property type="protein sequence ID" value="MDC3422950.1"/>
    <property type="molecule type" value="Genomic_DNA"/>
</dbReference>
<dbReference type="AlphaFoldDB" id="A0A9X4ALY6"/>
<feature type="region of interest" description="Disordered" evidence="1">
    <location>
        <begin position="70"/>
        <end position="94"/>
    </location>
</feature>
<dbReference type="Proteomes" id="UP001145050">
    <property type="component" value="Unassembled WGS sequence"/>
</dbReference>
<gene>
    <name evidence="2" type="ORF">NC797_00325</name>
</gene>
<evidence type="ECO:0008006" key="4">
    <source>
        <dbReference type="Google" id="ProtNLM"/>
    </source>
</evidence>
<evidence type="ECO:0000313" key="2">
    <source>
        <dbReference type="EMBL" id="MDC3422950.1"/>
    </source>
</evidence>
<reference evidence="2" key="1">
    <citation type="submission" date="2022-06" db="EMBL/GenBank/DDBJ databases">
        <title>Aquibacillus sp. a new bacterium isolated from soil saline samples.</title>
        <authorList>
            <person name="Galisteo C."/>
            <person name="De La Haba R."/>
            <person name="Sanchez-Porro C."/>
            <person name="Ventosa A."/>
        </authorList>
    </citation>
    <scope>NUCLEOTIDE SEQUENCE</scope>
    <source>
        <strain evidence="2">3ASR75-11</strain>
    </source>
</reference>
<sequence>MSEEGKKKYSDFSNVESLRNELVPEETPEGPYGSPIRKDMPVEGKSTPWEKGQRRKSQFTYAYKDFHQDLPRKLEGSHPLHDHEGDVKPEQEND</sequence>
<proteinExistence type="predicted"/>
<protein>
    <recommendedName>
        <fullName evidence="4">Cytosolic protein</fullName>
    </recommendedName>
</protein>
<evidence type="ECO:0000313" key="3">
    <source>
        <dbReference type="Proteomes" id="UP001145050"/>
    </source>
</evidence>
<feature type="compositionally biased region" description="Basic and acidic residues" evidence="1">
    <location>
        <begin position="1"/>
        <end position="10"/>
    </location>
</feature>
<evidence type="ECO:0000256" key="1">
    <source>
        <dbReference type="SAM" id="MobiDB-lite"/>
    </source>
</evidence>